<keyword evidence="6" id="KW-1185">Reference proteome</keyword>
<dbReference type="InterPro" id="IPR029030">
    <property type="entry name" value="Caspase-like_dom_sf"/>
</dbReference>
<keyword evidence="3" id="KW-0788">Thiol protease</keyword>
<evidence type="ECO:0000256" key="1">
    <source>
        <dbReference type="ARBA" id="ARBA00009005"/>
    </source>
</evidence>
<dbReference type="RefSeq" id="XP_047772509.1">
    <property type="nucleotide sequence ID" value="XM_047918629.1"/>
</dbReference>
<evidence type="ECO:0000256" key="2">
    <source>
        <dbReference type="ARBA" id="ARBA00022703"/>
    </source>
</evidence>
<dbReference type="Pfam" id="PF00656">
    <property type="entry name" value="Peptidase_C14"/>
    <property type="match status" value="1"/>
</dbReference>
<dbReference type="Proteomes" id="UP000814176">
    <property type="component" value="Unassembled WGS sequence"/>
</dbReference>
<evidence type="ECO:0000313" key="5">
    <source>
        <dbReference type="EMBL" id="KAH9828958.1"/>
    </source>
</evidence>
<keyword evidence="3" id="KW-0645">Protease</keyword>
<comment type="similarity">
    <text evidence="1">Belongs to the peptidase C14B family.</text>
</comment>
<organism evidence="5 6">
    <name type="scientific">Rhodofomes roseus</name>
    <dbReference type="NCBI Taxonomy" id="34475"/>
    <lineage>
        <taxon>Eukaryota</taxon>
        <taxon>Fungi</taxon>
        <taxon>Dikarya</taxon>
        <taxon>Basidiomycota</taxon>
        <taxon>Agaricomycotina</taxon>
        <taxon>Agaricomycetes</taxon>
        <taxon>Polyporales</taxon>
        <taxon>Rhodofomes</taxon>
    </lineage>
</organism>
<dbReference type="InterPro" id="IPR011600">
    <property type="entry name" value="Pept_C14_caspase"/>
</dbReference>
<dbReference type="EMBL" id="JADCUA010000045">
    <property type="protein sequence ID" value="KAH9828958.1"/>
    <property type="molecule type" value="Genomic_DNA"/>
</dbReference>
<proteinExistence type="inferred from homology"/>
<dbReference type="Gene3D" id="3.40.50.1460">
    <property type="match status" value="1"/>
</dbReference>
<protein>
    <submittedName>
        <fullName evidence="5">Caspase domain-containing protein</fullName>
    </submittedName>
</protein>
<feature type="domain" description="Peptidase C14 caspase" evidence="4">
    <location>
        <begin position="91"/>
        <end position="359"/>
    </location>
</feature>
<dbReference type="PANTHER" id="PTHR48104">
    <property type="entry name" value="METACASPASE-4"/>
    <property type="match status" value="1"/>
</dbReference>
<evidence type="ECO:0000259" key="4">
    <source>
        <dbReference type="Pfam" id="PF00656"/>
    </source>
</evidence>
<keyword evidence="3" id="KW-0378">Hydrolase</keyword>
<comment type="caution">
    <text evidence="5">The sequence shown here is derived from an EMBL/GenBank/DDBJ whole genome shotgun (WGS) entry which is preliminary data.</text>
</comment>
<evidence type="ECO:0000313" key="6">
    <source>
        <dbReference type="Proteomes" id="UP000814176"/>
    </source>
</evidence>
<reference evidence="5 6" key="1">
    <citation type="journal article" date="2021" name="Environ. Microbiol.">
        <title>Gene family expansions and transcriptome signatures uncover fungal adaptations to wood decay.</title>
        <authorList>
            <person name="Hage H."/>
            <person name="Miyauchi S."/>
            <person name="Viragh M."/>
            <person name="Drula E."/>
            <person name="Min B."/>
            <person name="Chaduli D."/>
            <person name="Navarro D."/>
            <person name="Favel A."/>
            <person name="Norest M."/>
            <person name="Lesage-Meessen L."/>
            <person name="Balint B."/>
            <person name="Merenyi Z."/>
            <person name="de Eugenio L."/>
            <person name="Morin E."/>
            <person name="Martinez A.T."/>
            <person name="Baldrian P."/>
            <person name="Stursova M."/>
            <person name="Martinez M.J."/>
            <person name="Novotny C."/>
            <person name="Magnuson J.K."/>
            <person name="Spatafora J.W."/>
            <person name="Maurice S."/>
            <person name="Pangilinan J."/>
            <person name="Andreopoulos W."/>
            <person name="LaButti K."/>
            <person name="Hundley H."/>
            <person name="Na H."/>
            <person name="Kuo A."/>
            <person name="Barry K."/>
            <person name="Lipzen A."/>
            <person name="Henrissat B."/>
            <person name="Riley R."/>
            <person name="Ahrendt S."/>
            <person name="Nagy L.G."/>
            <person name="Grigoriev I.V."/>
            <person name="Martin F."/>
            <person name="Rosso M.N."/>
        </authorList>
    </citation>
    <scope>NUCLEOTIDE SEQUENCE [LARGE SCALE GENOMIC DNA]</scope>
    <source>
        <strain evidence="5 6">CIRM-BRFM 1785</strain>
    </source>
</reference>
<evidence type="ECO:0000256" key="3">
    <source>
        <dbReference type="ARBA" id="ARBA00022807"/>
    </source>
</evidence>
<dbReference type="InterPro" id="IPR050452">
    <property type="entry name" value="Metacaspase"/>
</dbReference>
<dbReference type="SUPFAM" id="SSF52129">
    <property type="entry name" value="Caspase-like"/>
    <property type="match status" value="1"/>
</dbReference>
<name>A0ABQ8JXU4_9APHY</name>
<gene>
    <name evidence="5" type="ORF">C8Q71DRAFT_452160</name>
</gene>
<sequence>MYTHTVLVASQCAPKQTMFKASRAIPGARRGRKDHRVRECLKRRRMRNAYSKRTTTTAASAQLGPRTATDELLRACARLEAQRSEGEPRIWALLIGINDYKHSKITNLRGCTNDCNDFYAFLRDTLGVPPSQIVHLDNAAATRKHILKAFFDHLIDNPAVERGDAIVIYYAGHGDRRDAPASWVAAGHADQVEMICPHDDGMLDTSGTPIFGIPDRTIEGLMRRLAYEKGDNIAVVLDSCHSGGMDRTFDGGEVRNLSTRGWLFRPRIPDDLDQDIWSWQPPDDARGAAMIPLAKPDPAASTPEASSHVLLAACLPHETAKEIMIGNQQRGIFTYLLLACVRMNCTNELTYARLVDALRKPDNVHFPGPPGAPALTQTPVCVGQNKHRLVFTTIELEDDAKSFPVCYAAGLLFVEAGHRDGITKGTQFVVAIPSQSHVASQRVVLVAELVGDAECAVRYGSCERVAPRVGQALHGSRAVRCPRSMWLMGVHMPGFFFF</sequence>
<dbReference type="PANTHER" id="PTHR48104:SF30">
    <property type="entry name" value="METACASPASE-1"/>
    <property type="match status" value="1"/>
</dbReference>
<keyword evidence="2" id="KW-0053">Apoptosis</keyword>
<dbReference type="GeneID" id="71999361"/>
<accession>A0ABQ8JXU4</accession>